<dbReference type="PANTHER" id="PTHR45888">
    <property type="entry name" value="HL01030P-RELATED"/>
    <property type="match status" value="1"/>
</dbReference>
<dbReference type="SUPFAM" id="SSF57903">
    <property type="entry name" value="FYVE/PHD zinc finger"/>
    <property type="match status" value="3"/>
</dbReference>
<accession>A0A8H7UWA7</accession>
<evidence type="ECO:0000256" key="8">
    <source>
        <dbReference type="ARBA" id="ARBA00023242"/>
    </source>
</evidence>
<feature type="compositionally biased region" description="Low complexity" evidence="10">
    <location>
        <begin position="13"/>
        <end position="26"/>
    </location>
</feature>
<evidence type="ECO:0000313" key="13">
    <source>
        <dbReference type="EMBL" id="KAG2201021.1"/>
    </source>
</evidence>
<feature type="region of interest" description="Disordered" evidence="10">
    <location>
        <begin position="1"/>
        <end position="115"/>
    </location>
</feature>
<reference evidence="13" key="1">
    <citation type="submission" date="2020-12" db="EMBL/GenBank/DDBJ databases">
        <title>Metabolic potential, ecology and presence of endohyphal bacteria is reflected in genomic diversity of Mucoromycotina.</title>
        <authorList>
            <person name="Muszewska A."/>
            <person name="Okrasinska A."/>
            <person name="Steczkiewicz K."/>
            <person name="Drgas O."/>
            <person name="Orlowska M."/>
            <person name="Perlinska-Lenart U."/>
            <person name="Aleksandrzak-Piekarczyk T."/>
            <person name="Szatraj K."/>
            <person name="Zielenkiewicz U."/>
            <person name="Pilsyk S."/>
            <person name="Malc E."/>
            <person name="Mieczkowski P."/>
            <person name="Kruszewska J.S."/>
            <person name="Biernat P."/>
            <person name="Pawlowska J."/>
        </authorList>
    </citation>
    <scope>NUCLEOTIDE SEQUENCE</scope>
    <source>
        <strain evidence="13">WA0000017839</strain>
    </source>
</reference>
<keyword evidence="2" id="KW-0479">Metal-binding</keyword>
<feature type="region of interest" description="Disordered" evidence="10">
    <location>
        <begin position="224"/>
        <end position="253"/>
    </location>
</feature>
<dbReference type="InterPro" id="IPR001841">
    <property type="entry name" value="Znf_RING"/>
</dbReference>
<dbReference type="PANTHER" id="PTHR45888:SF4">
    <property type="entry name" value="PHD FINGER PROTEIN 10"/>
    <property type="match status" value="1"/>
</dbReference>
<evidence type="ECO:0000256" key="1">
    <source>
        <dbReference type="ARBA" id="ARBA00004123"/>
    </source>
</evidence>
<dbReference type="SMART" id="SM00249">
    <property type="entry name" value="PHD"/>
    <property type="match status" value="3"/>
</dbReference>
<dbReference type="InterPro" id="IPR013083">
    <property type="entry name" value="Znf_RING/FYVE/PHD"/>
</dbReference>
<keyword evidence="3" id="KW-0677">Repeat</keyword>
<protein>
    <recommendedName>
        <fullName evidence="15">Chromatin remodelling complex Rsc7/Swp82 subunit-domain-containing protein</fullName>
    </recommendedName>
</protein>
<feature type="domain" description="PHD-type" evidence="11">
    <location>
        <begin position="538"/>
        <end position="606"/>
    </location>
</feature>
<keyword evidence="6" id="KW-0805">Transcription regulation</keyword>
<dbReference type="Pfam" id="PF08624">
    <property type="entry name" value="CRC_subunit"/>
    <property type="match status" value="1"/>
</dbReference>
<dbReference type="AlphaFoldDB" id="A0A8H7UWA7"/>
<dbReference type="InterPro" id="IPR001965">
    <property type="entry name" value="Znf_PHD"/>
</dbReference>
<proteinExistence type="predicted"/>
<evidence type="ECO:0000256" key="6">
    <source>
        <dbReference type="ARBA" id="ARBA00023015"/>
    </source>
</evidence>
<keyword evidence="4 9" id="KW-0863">Zinc-finger</keyword>
<dbReference type="InterPro" id="IPR013933">
    <property type="entry name" value="CRC_Rsc7/Swp82"/>
</dbReference>
<evidence type="ECO:0000256" key="4">
    <source>
        <dbReference type="ARBA" id="ARBA00022771"/>
    </source>
</evidence>
<feature type="domain" description="PHD-type" evidence="11">
    <location>
        <begin position="603"/>
        <end position="653"/>
    </location>
</feature>
<dbReference type="Gene3D" id="3.30.40.10">
    <property type="entry name" value="Zinc/RING finger domain, C3HC4 (zinc finger)"/>
    <property type="match status" value="2"/>
</dbReference>
<evidence type="ECO:0000256" key="7">
    <source>
        <dbReference type="ARBA" id="ARBA00023163"/>
    </source>
</evidence>
<dbReference type="GO" id="GO:0008270">
    <property type="term" value="F:zinc ion binding"/>
    <property type="evidence" value="ECO:0007669"/>
    <property type="project" value="UniProtKB-KW"/>
</dbReference>
<name>A0A8H7UWA7_9FUNG</name>
<evidence type="ECO:0000256" key="10">
    <source>
        <dbReference type="SAM" id="MobiDB-lite"/>
    </source>
</evidence>
<keyword evidence="7" id="KW-0804">Transcription</keyword>
<dbReference type="OrthoDB" id="787137at2759"/>
<comment type="subcellular location">
    <subcellularLocation>
        <location evidence="1">Nucleus</location>
    </subcellularLocation>
</comment>
<feature type="domain" description="PHD-type" evidence="11">
    <location>
        <begin position="698"/>
        <end position="762"/>
    </location>
</feature>
<dbReference type="InterPro" id="IPR011011">
    <property type="entry name" value="Znf_FYVE_PHD"/>
</dbReference>
<evidence type="ECO:0000256" key="3">
    <source>
        <dbReference type="ARBA" id="ARBA00022737"/>
    </source>
</evidence>
<feature type="domain" description="RING-type" evidence="12">
    <location>
        <begin position="701"/>
        <end position="760"/>
    </location>
</feature>
<dbReference type="GO" id="GO:0005634">
    <property type="term" value="C:nucleus"/>
    <property type="evidence" value="ECO:0007669"/>
    <property type="project" value="UniProtKB-SubCell"/>
</dbReference>
<feature type="compositionally biased region" description="Basic and acidic residues" evidence="10">
    <location>
        <begin position="73"/>
        <end position="86"/>
    </location>
</feature>
<evidence type="ECO:0000313" key="14">
    <source>
        <dbReference type="Proteomes" id="UP000603453"/>
    </source>
</evidence>
<keyword evidence="14" id="KW-1185">Reference proteome</keyword>
<evidence type="ECO:0000256" key="5">
    <source>
        <dbReference type="ARBA" id="ARBA00022833"/>
    </source>
</evidence>
<evidence type="ECO:0000259" key="12">
    <source>
        <dbReference type="PROSITE" id="PS50089"/>
    </source>
</evidence>
<evidence type="ECO:0008006" key="15">
    <source>
        <dbReference type="Google" id="ProtNLM"/>
    </source>
</evidence>
<feature type="compositionally biased region" description="Basic residues" evidence="10">
    <location>
        <begin position="1"/>
        <end position="12"/>
    </location>
</feature>
<evidence type="ECO:0000256" key="2">
    <source>
        <dbReference type="ARBA" id="ARBA00022723"/>
    </source>
</evidence>
<dbReference type="InterPro" id="IPR019787">
    <property type="entry name" value="Znf_PHD-finger"/>
</dbReference>
<dbReference type="Pfam" id="PF00628">
    <property type="entry name" value="PHD"/>
    <property type="match status" value="2"/>
</dbReference>
<dbReference type="EMBL" id="JAEPRD010000076">
    <property type="protein sequence ID" value="KAG2201021.1"/>
    <property type="molecule type" value="Genomic_DNA"/>
</dbReference>
<dbReference type="PROSITE" id="PS50089">
    <property type="entry name" value="ZF_RING_2"/>
    <property type="match status" value="1"/>
</dbReference>
<comment type="caution">
    <text evidence="13">The sequence shown here is derived from an EMBL/GenBank/DDBJ whole genome shotgun (WGS) entry which is preliminary data.</text>
</comment>
<evidence type="ECO:0000256" key="9">
    <source>
        <dbReference type="PROSITE-ProRule" id="PRU00175"/>
    </source>
</evidence>
<evidence type="ECO:0000259" key="11">
    <source>
        <dbReference type="PROSITE" id="PS50016"/>
    </source>
</evidence>
<dbReference type="PROSITE" id="PS50016">
    <property type="entry name" value="ZF_PHD_2"/>
    <property type="match status" value="3"/>
</dbReference>
<keyword evidence="8" id="KW-0539">Nucleus</keyword>
<feature type="compositionally biased region" description="Acidic residues" evidence="10">
    <location>
        <begin position="92"/>
        <end position="107"/>
    </location>
</feature>
<keyword evidence="5" id="KW-0862">Zinc</keyword>
<dbReference type="Proteomes" id="UP000603453">
    <property type="component" value="Unassembled WGS sequence"/>
</dbReference>
<gene>
    <name evidence="13" type="ORF">INT47_006565</name>
</gene>
<organism evidence="13 14">
    <name type="scientific">Mucor saturninus</name>
    <dbReference type="NCBI Taxonomy" id="64648"/>
    <lineage>
        <taxon>Eukaryota</taxon>
        <taxon>Fungi</taxon>
        <taxon>Fungi incertae sedis</taxon>
        <taxon>Mucoromycota</taxon>
        <taxon>Mucoromycotina</taxon>
        <taxon>Mucoromycetes</taxon>
        <taxon>Mucorales</taxon>
        <taxon>Mucorineae</taxon>
        <taxon>Mucoraceae</taxon>
        <taxon>Mucor</taxon>
    </lineage>
</organism>
<dbReference type="SMART" id="SM00184">
    <property type="entry name" value="RING"/>
    <property type="match status" value="3"/>
</dbReference>
<sequence length="825" mass="92571">MSPRESKRKRGRPTPSSNTTASTTSSTPPPPPPPLAAGGRKSSSRIANKKPTEAESRSISRKRGRPSSHGASGRHENIDTKRKRDSSPSMQMEEEDGKIVSDVDEEGEQKVDRHGNLLGGREYKVTTFTLKDHGDDVFVLAMEPSKLLGYRDSHILFQKHPQLKRVRITDEERHHLIETGLLITRFKNPEVAVLTARSLFKCFGHKVVKNGKRIQDDYFEREPERHHVYTNPDETRDEEEIEDNSRKSLIGKTSRSEGYASDVPLNNETWMHHAALAARGFNAQLHERRAGKPTFYDIHSNINQVPASYQPSVCHFEFTKESKTGSSVEFIKKSNVHNTPLYRGLGKDLLEYDIESAIQSLSTDSEKEQARHVLALEENQIRDEEEYPLSLMEGQFQSAFPLHQARFNYPIPKIPEPTILVETAQSLAAQQYYLSLVYQSVNQYADPHRQPSPIARLSPTGYVQPSPIPPQHMMQQPQRIPIVPQQLVEPAVCSTMLAGNQICKRPVNRPGEKCQLHLPVKPMSDYAKAPPPVTVYSDNKCADCHELRAAEGLFTSGEEHITDDFSVVKCSKCTRKYHPVCANLTTPRQVAAVESYPWSCPECKICCVCKSAGDESTLMICDDCDRGWHTGCCNPPVEKVPEGSWLCPLCADCHGCDEHGMAEESQYKHAIAPKSDRYKYPVYLATYCHSCYDNFAEDRFCPVCLKTYGEEENDDEDNEMVACDTCDHWIHTRCDEILTPAKYQVLCDDEDAKYSCPMCEERLKRIVDTSTADLALKGLSAPSGVCVGLLGGKVKTRGVVKYKNIKIGVPEINGTGVAEMPANFK</sequence>